<dbReference type="InterPro" id="IPR028082">
    <property type="entry name" value="Peripla_BP_I"/>
</dbReference>
<organism evidence="6 7">
    <name type="scientific">Arachidicoccus soli</name>
    <dbReference type="NCBI Taxonomy" id="2341117"/>
    <lineage>
        <taxon>Bacteria</taxon>
        <taxon>Pseudomonadati</taxon>
        <taxon>Bacteroidota</taxon>
        <taxon>Chitinophagia</taxon>
        <taxon>Chitinophagales</taxon>
        <taxon>Chitinophagaceae</taxon>
        <taxon>Arachidicoccus</taxon>
    </lineage>
</organism>
<evidence type="ECO:0000259" key="5">
    <source>
        <dbReference type="PROSITE" id="PS50943"/>
    </source>
</evidence>
<name>A0A386HRJ1_9BACT</name>
<dbReference type="OrthoDB" id="667031at2"/>
<proteinExistence type="predicted"/>
<evidence type="ECO:0000256" key="2">
    <source>
        <dbReference type="ARBA" id="ARBA00023125"/>
    </source>
</evidence>
<keyword evidence="7" id="KW-1185">Reference proteome</keyword>
<dbReference type="CDD" id="cd01392">
    <property type="entry name" value="HTH_LacI"/>
    <property type="match status" value="1"/>
</dbReference>
<dbReference type="InterPro" id="IPR000394">
    <property type="entry name" value="RNA_pol_sigma_54"/>
</dbReference>
<evidence type="ECO:0000256" key="3">
    <source>
        <dbReference type="ARBA" id="ARBA00023163"/>
    </source>
</evidence>
<dbReference type="GO" id="GO:0016987">
    <property type="term" value="F:sigma factor activity"/>
    <property type="evidence" value="ECO:0007669"/>
    <property type="project" value="InterPro"/>
</dbReference>
<dbReference type="GO" id="GO:0001216">
    <property type="term" value="F:DNA-binding transcription activator activity"/>
    <property type="evidence" value="ECO:0007669"/>
    <property type="project" value="InterPro"/>
</dbReference>
<keyword evidence="2" id="KW-0238">DNA-binding</keyword>
<keyword evidence="3" id="KW-0804">Transcription</keyword>
<dbReference type="EMBL" id="CP032489">
    <property type="protein sequence ID" value="AYD47884.1"/>
    <property type="molecule type" value="Genomic_DNA"/>
</dbReference>
<dbReference type="InterPro" id="IPR000843">
    <property type="entry name" value="HTH_LacI"/>
</dbReference>
<sequence>MKFEPVTIKDIAKALNLSKSTVSRALRDSYEISSETKEIVVAYAKSVNYRPNPIALNLKERRSRTIGIVVSEIANSFFSQIINGIESIAKENDYNVIITQTLESYEREIEVIHNLAQSVDGLLISLSSETKDIAHIQLLHDRGMPIVFFDRIIESIEAHKVISDDYKGAYSATTHLLENGYKKIAFIGNTPNLSIIKHRKEGYLAALQKAGIKPKESYIKYCEHGGMYYEEVEEIINQLFKLKDRPDAVFSCSDKITTNCFRYFNANNIILPDDIALIGFSNLDLTGFMKPSLSIIKQQAFEIGVKAAELLIKQIESKRPVYEYSKIVLDPELFIRDSTQKRKNTQ</sequence>
<dbReference type="Gene3D" id="3.40.50.2300">
    <property type="match status" value="2"/>
</dbReference>
<evidence type="ECO:0000313" key="7">
    <source>
        <dbReference type="Proteomes" id="UP000266118"/>
    </source>
</evidence>
<dbReference type="InterPro" id="IPR001387">
    <property type="entry name" value="Cro/C1-type_HTH"/>
</dbReference>
<dbReference type="PANTHER" id="PTHR30146:SF109">
    <property type="entry name" value="HTH-TYPE TRANSCRIPTIONAL REGULATOR GALS"/>
    <property type="match status" value="1"/>
</dbReference>
<evidence type="ECO:0000256" key="1">
    <source>
        <dbReference type="ARBA" id="ARBA00023015"/>
    </source>
</evidence>
<reference evidence="6 7" key="1">
    <citation type="submission" date="2018-09" db="EMBL/GenBank/DDBJ databases">
        <title>Arachidicoccus sp. nov., a bacterium isolated from soil.</title>
        <authorList>
            <person name="Weon H.-Y."/>
            <person name="Kwon S.-W."/>
            <person name="Lee S.A."/>
        </authorList>
    </citation>
    <scope>NUCLEOTIDE SEQUENCE [LARGE SCALE GENOMIC DNA]</scope>
    <source>
        <strain evidence="6 7">KIS59-12</strain>
    </source>
</reference>
<dbReference type="Gene3D" id="1.10.260.40">
    <property type="entry name" value="lambda repressor-like DNA-binding domains"/>
    <property type="match status" value="1"/>
</dbReference>
<dbReference type="Pfam" id="PF00356">
    <property type="entry name" value="LacI"/>
    <property type="match status" value="1"/>
</dbReference>
<dbReference type="AlphaFoldDB" id="A0A386HRJ1"/>
<keyword evidence="1" id="KW-0805">Transcription regulation</keyword>
<dbReference type="SUPFAM" id="SSF53822">
    <property type="entry name" value="Periplasmic binding protein-like I"/>
    <property type="match status" value="1"/>
</dbReference>
<dbReference type="GO" id="GO:0000976">
    <property type="term" value="F:transcription cis-regulatory region binding"/>
    <property type="evidence" value="ECO:0007669"/>
    <property type="project" value="TreeGrafter"/>
</dbReference>
<evidence type="ECO:0000259" key="4">
    <source>
        <dbReference type="PROSITE" id="PS50932"/>
    </source>
</evidence>
<dbReference type="CDD" id="cd06267">
    <property type="entry name" value="PBP1_LacI_sugar_binding-like"/>
    <property type="match status" value="1"/>
</dbReference>
<dbReference type="RefSeq" id="WP_119987695.1">
    <property type="nucleotide sequence ID" value="NZ_CP032489.1"/>
</dbReference>
<dbReference type="InterPro" id="IPR001761">
    <property type="entry name" value="Peripla_BP/Lac1_sug-bd_dom"/>
</dbReference>
<dbReference type="SUPFAM" id="SSF47413">
    <property type="entry name" value="lambda repressor-like DNA-binding domains"/>
    <property type="match status" value="1"/>
</dbReference>
<protein>
    <submittedName>
        <fullName evidence="6">LacI family transcriptional regulator</fullName>
    </submittedName>
</protein>
<dbReference type="Pfam" id="PF00532">
    <property type="entry name" value="Peripla_BP_1"/>
    <property type="match status" value="1"/>
</dbReference>
<dbReference type="PROSITE" id="PS50943">
    <property type="entry name" value="HTH_CROC1"/>
    <property type="match status" value="1"/>
</dbReference>
<dbReference type="PANTHER" id="PTHR30146">
    <property type="entry name" value="LACI-RELATED TRANSCRIPTIONAL REPRESSOR"/>
    <property type="match status" value="1"/>
</dbReference>
<dbReference type="InterPro" id="IPR010982">
    <property type="entry name" value="Lambda_DNA-bd_dom_sf"/>
</dbReference>
<gene>
    <name evidence="6" type="ORF">D6B99_09960</name>
</gene>
<dbReference type="PROSITE" id="PS00717">
    <property type="entry name" value="SIGMA54_1"/>
    <property type="match status" value="1"/>
</dbReference>
<dbReference type="KEGG" id="ark:D6B99_09960"/>
<evidence type="ECO:0000313" key="6">
    <source>
        <dbReference type="EMBL" id="AYD47884.1"/>
    </source>
</evidence>
<dbReference type="PROSITE" id="PS50932">
    <property type="entry name" value="HTH_LACI_2"/>
    <property type="match status" value="1"/>
</dbReference>
<dbReference type="SMART" id="SM00354">
    <property type="entry name" value="HTH_LACI"/>
    <property type="match status" value="1"/>
</dbReference>
<dbReference type="Proteomes" id="UP000266118">
    <property type="component" value="Chromosome"/>
</dbReference>
<accession>A0A386HRJ1</accession>
<feature type="domain" description="HTH cro/C1-type" evidence="5">
    <location>
        <begin position="7"/>
        <end position="50"/>
    </location>
</feature>
<feature type="domain" description="HTH lacI-type" evidence="4">
    <location>
        <begin position="6"/>
        <end position="60"/>
    </location>
</feature>